<reference evidence="1 2" key="1">
    <citation type="journal article" date="2014" name="Genome Biol.">
        <title>Transcriptome and methylome profiling reveals relics of genome dominance in the mesopolyploid Brassica oleracea.</title>
        <authorList>
            <person name="Parkin I.A."/>
            <person name="Koh C."/>
            <person name="Tang H."/>
            <person name="Robinson S.J."/>
            <person name="Kagale S."/>
            <person name="Clarke W.E."/>
            <person name="Town C.D."/>
            <person name="Nixon J."/>
            <person name="Krishnakumar V."/>
            <person name="Bidwell S.L."/>
            <person name="Denoeud F."/>
            <person name="Belcram H."/>
            <person name="Links M.G."/>
            <person name="Just J."/>
            <person name="Clarke C."/>
            <person name="Bender T."/>
            <person name="Huebert T."/>
            <person name="Mason A.S."/>
            <person name="Pires J.C."/>
            <person name="Barker G."/>
            <person name="Moore J."/>
            <person name="Walley P.G."/>
            <person name="Manoli S."/>
            <person name="Batley J."/>
            <person name="Edwards D."/>
            <person name="Nelson M.N."/>
            <person name="Wang X."/>
            <person name="Paterson A.H."/>
            <person name="King G."/>
            <person name="Bancroft I."/>
            <person name="Chalhoub B."/>
            <person name="Sharpe A.G."/>
        </authorList>
    </citation>
    <scope>NUCLEOTIDE SEQUENCE</scope>
    <source>
        <strain evidence="1 2">cv. TO1000</strain>
    </source>
</reference>
<evidence type="ECO:0000313" key="2">
    <source>
        <dbReference type="Proteomes" id="UP000032141"/>
    </source>
</evidence>
<organism evidence="1 2">
    <name type="scientific">Brassica oleracea var. oleracea</name>
    <dbReference type="NCBI Taxonomy" id="109376"/>
    <lineage>
        <taxon>Eukaryota</taxon>
        <taxon>Viridiplantae</taxon>
        <taxon>Streptophyta</taxon>
        <taxon>Embryophyta</taxon>
        <taxon>Tracheophyta</taxon>
        <taxon>Spermatophyta</taxon>
        <taxon>Magnoliopsida</taxon>
        <taxon>eudicotyledons</taxon>
        <taxon>Gunneridae</taxon>
        <taxon>Pentapetalae</taxon>
        <taxon>rosids</taxon>
        <taxon>malvids</taxon>
        <taxon>Brassicales</taxon>
        <taxon>Brassicaceae</taxon>
        <taxon>Brassiceae</taxon>
        <taxon>Brassica</taxon>
    </lineage>
</organism>
<dbReference type="AlphaFoldDB" id="A0A0D3E976"/>
<evidence type="ECO:0000313" key="1">
    <source>
        <dbReference type="EnsemblPlants" id="Bo9g091280.1"/>
    </source>
</evidence>
<protein>
    <submittedName>
        <fullName evidence="1">Uncharacterized protein</fullName>
    </submittedName>
</protein>
<keyword evidence="2" id="KW-1185">Reference proteome</keyword>
<dbReference type="Proteomes" id="UP000032141">
    <property type="component" value="Chromosome C9"/>
</dbReference>
<reference evidence="1" key="2">
    <citation type="submission" date="2015-03" db="UniProtKB">
        <authorList>
            <consortium name="EnsemblPlants"/>
        </authorList>
    </citation>
    <scope>IDENTIFICATION</scope>
</reference>
<dbReference type="EnsemblPlants" id="Bo9g091280.1">
    <property type="protein sequence ID" value="Bo9g091280.1"/>
    <property type="gene ID" value="Bo9g091280"/>
</dbReference>
<dbReference type="HOGENOM" id="CLU_2323716_0_0_1"/>
<name>A0A0D3E976_BRAOL</name>
<sequence>MSSPVGDCSCTPAPDPLLVDEPSTWRIQFKLGRMRSCSSSGVNSIKKSARTCDFAAVRFLYTMSCSLSSIAHLVNRPDWLVFCITVRSGWLESTSIVCD</sequence>
<accession>A0A0D3E976</accession>
<proteinExistence type="predicted"/>
<dbReference type="Gramene" id="Bo9g091280.1">
    <property type="protein sequence ID" value="Bo9g091280.1"/>
    <property type="gene ID" value="Bo9g091280"/>
</dbReference>
<dbReference type="SMR" id="A0A0D3E976"/>